<comment type="caution">
    <text evidence="1">The sequence shown here is derived from an EMBL/GenBank/DDBJ whole genome shotgun (WGS) entry which is preliminary data.</text>
</comment>
<dbReference type="PANTHER" id="PTHR35368">
    <property type="entry name" value="HYDROPEROXIDE REDUCTASE"/>
    <property type="match status" value="1"/>
</dbReference>
<dbReference type="PANTHER" id="PTHR35368:SF1">
    <property type="entry name" value="HYDROPEROXIDE REDUCTASE"/>
    <property type="match status" value="1"/>
</dbReference>
<dbReference type="AlphaFoldDB" id="A0AAX0WYI7"/>
<accession>A0AAX0WYI7</accession>
<dbReference type="InterPro" id="IPR052924">
    <property type="entry name" value="OsmC/Ohr_hydroprdx_reductase"/>
</dbReference>
<keyword evidence="2" id="KW-1185">Reference proteome</keyword>
<proteinExistence type="predicted"/>
<dbReference type="Gene3D" id="3.30.300.20">
    <property type="match status" value="1"/>
</dbReference>
<gene>
    <name evidence="1" type="ORF">A6J39_003755</name>
</gene>
<organism evidence="1 2">
    <name type="scientific">Legionella anisa</name>
    <dbReference type="NCBI Taxonomy" id="28082"/>
    <lineage>
        <taxon>Bacteria</taxon>
        <taxon>Pseudomonadati</taxon>
        <taxon>Pseudomonadota</taxon>
        <taxon>Gammaproteobacteria</taxon>
        <taxon>Legionellales</taxon>
        <taxon>Legionellaceae</taxon>
        <taxon>Legionella</taxon>
    </lineage>
</organism>
<dbReference type="InterPro" id="IPR036102">
    <property type="entry name" value="OsmC/Ohrsf"/>
</dbReference>
<dbReference type="EMBL" id="NBTX02000004">
    <property type="protein sequence ID" value="PNL63418.1"/>
    <property type="molecule type" value="Genomic_DNA"/>
</dbReference>
<dbReference type="SUPFAM" id="SSF82784">
    <property type="entry name" value="OsmC-like"/>
    <property type="match status" value="1"/>
</dbReference>
<evidence type="ECO:0000313" key="2">
    <source>
        <dbReference type="Proteomes" id="UP000192511"/>
    </source>
</evidence>
<protein>
    <submittedName>
        <fullName evidence="1">OsmC family peroxiredoxin</fullName>
    </submittedName>
</protein>
<dbReference type="InterPro" id="IPR003718">
    <property type="entry name" value="OsmC/Ohr_fam"/>
</dbReference>
<dbReference type="Pfam" id="PF02566">
    <property type="entry name" value="OsmC"/>
    <property type="match status" value="1"/>
</dbReference>
<sequence>MSETTKKMTFDVVSKRVNSEGSIAYCKNASISLDTNLKGNPDAFNPAELLLAAVSACMIKGIERVTPLLNFELHGVEVKIHGVRQDIPPKMESIRYEIIVDSSESDQRLDLLHDNVKKYGTVFNTVFAGTELSGVLIRKQN</sequence>
<evidence type="ECO:0000313" key="1">
    <source>
        <dbReference type="EMBL" id="PNL63418.1"/>
    </source>
</evidence>
<dbReference type="InterPro" id="IPR015946">
    <property type="entry name" value="KH_dom-like_a/b"/>
</dbReference>
<dbReference type="Proteomes" id="UP000192511">
    <property type="component" value="Unassembled WGS sequence"/>
</dbReference>
<dbReference type="RefSeq" id="WP_040522816.1">
    <property type="nucleotide sequence ID" value="NZ_CAAAHR010000036.1"/>
</dbReference>
<reference evidence="1" key="1">
    <citation type="submission" date="2017-12" db="EMBL/GenBank/DDBJ databases">
        <title>FDA dAtabase for Regulatory Grade micrObial Sequences (FDA-ARGOS): Supporting development and validation of Infectious Disease Dx tests.</title>
        <authorList>
            <person name="Kerrigan L."/>
            <person name="Tallon L.J."/>
            <person name="Sadzewicz L."/>
            <person name="Sengamalay N."/>
            <person name="Ott S."/>
            <person name="Godinez A."/>
            <person name="Nagaraj S."/>
            <person name="Vavikolanu K."/>
            <person name="Vyas G."/>
            <person name="Nadendla S."/>
            <person name="Aluvathingal J."/>
            <person name="Sichtig H."/>
        </authorList>
    </citation>
    <scope>NUCLEOTIDE SEQUENCE [LARGE SCALE GENOMIC DNA]</scope>
    <source>
        <strain evidence="1">FDAARGOS_200</strain>
    </source>
</reference>
<name>A0AAX0WYI7_9GAMM</name>